<dbReference type="Pfam" id="PF00149">
    <property type="entry name" value="Metallophos"/>
    <property type="match status" value="1"/>
</dbReference>
<dbReference type="InterPro" id="IPR029052">
    <property type="entry name" value="Metallo-depent_PP-like"/>
</dbReference>
<dbReference type="GO" id="GO:0046872">
    <property type="term" value="F:metal ion binding"/>
    <property type="evidence" value="ECO:0007669"/>
    <property type="project" value="UniProtKB-KW"/>
</dbReference>
<dbReference type="GO" id="GO:0008758">
    <property type="term" value="F:UDP-2,3-diacylglucosamine hydrolase activity"/>
    <property type="evidence" value="ECO:0007669"/>
    <property type="project" value="TreeGrafter"/>
</dbReference>
<evidence type="ECO:0000259" key="3">
    <source>
        <dbReference type="Pfam" id="PF00149"/>
    </source>
</evidence>
<gene>
    <name evidence="4" type="ORF">CHL78_000130</name>
</gene>
<dbReference type="GO" id="GO:0009245">
    <property type="term" value="P:lipid A biosynthetic process"/>
    <property type="evidence" value="ECO:0007669"/>
    <property type="project" value="TreeGrafter"/>
</dbReference>
<keyword evidence="2" id="KW-0378">Hydrolase</keyword>
<dbReference type="Proteomes" id="UP000215694">
    <property type="component" value="Unassembled WGS sequence"/>
</dbReference>
<dbReference type="PANTHER" id="PTHR31302:SF31">
    <property type="entry name" value="PHOSPHODIESTERASE YAEI"/>
    <property type="match status" value="1"/>
</dbReference>
<organism evidence="4 5">
    <name type="scientific">Romboutsia weinsteinii</name>
    <dbReference type="NCBI Taxonomy" id="2020949"/>
    <lineage>
        <taxon>Bacteria</taxon>
        <taxon>Bacillati</taxon>
        <taxon>Bacillota</taxon>
        <taxon>Clostridia</taxon>
        <taxon>Peptostreptococcales</taxon>
        <taxon>Peptostreptococcaceae</taxon>
        <taxon>Romboutsia</taxon>
    </lineage>
</organism>
<dbReference type="AlphaFoldDB" id="A0A371JA36"/>
<dbReference type="EMBL" id="NOJY02000001">
    <property type="protein sequence ID" value="RDY29614.1"/>
    <property type="molecule type" value="Genomic_DNA"/>
</dbReference>
<dbReference type="OrthoDB" id="9780884at2"/>
<evidence type="ECO:0000256" key="1">
    <source>
        <dbReference type="ARBA" id="ARBA00022723"/>
    </source>
</evidence>
<dbReference type="Gene3D" id="3.60.21.10">
    <property type="match status" value="1"/>
</dbReference>
<accession>A0A371JA36</accession>
<name>A0A371JA36_9FIRM</name>
<feature type="domain" description="Calcineurin-like phosphoesterase" evidence="3">
    <location>
        <begin position="45"/>
        <end position="227"/>
    </location>
</feature>
<evidence type="ECO:0000313" key="4">
    <source>
        <dbReference type="EMBL" id="RDY29614.1"/>
    </source>
</evidence>
<dbReference type="SUPFAM" id="SSF56300">
    <property type="entry name" value="Metallo-dependent phosphatases"/>
    <property type="match status" value="1"/>
</dbReference>
<protein>
    <submittedName>
        <fullName evidence="4">Metallophosphoesterase</fullName>
    </submittedName>
</protein>
<evidence type="ECO:0000256" key="2">
    <source>
        <dbReference type="ARBA" id="ARBA00022801"/>
    </source>
</evidence>
<proteinExistence type="predicted"/>
<reference evidence="4 5" key="1">
    <citation type="journal article" date="2017" name="Genome Announc.">
        <title>Draft Genome Sequence of Romboutsia weinsteinii sp. nov. Strain CCRI-19649(T) Isolated from Surface Water.</title>
        <authorList>
            <person name="Maheux A.F."/>
            <person name="Boudreau D.K."/>
            <person name="Berube E."/>
            <person name="Boissinot M."/>
            <person name="Cantin P."/>
            <person name="Raymond F."/>
            <person name="Corbeil J."/>
            <person name="Omar R.F."/>
            <person name="Bergeron M.G."/>
        </authorList>
    </citation>
    <scope>NUCLEOTIDE SEQUENCE [LARGE SCALE GENOMIC DNA]</scope>
    <source>
        <strain evidence="4 5">CCRI-19649</strain>
    </source>
</reference>
<dbReference type="GO" id="GO:0016020">
    <property type="term" value="C:membrane"/>
    <property type="evidence" value="ECO:0007669"/>
    <property type="project" value="GOC"/>
</dbReference>
<dbReference type="InterPro" id="IPR051158">
    <property type="entry name" value="Metallophosphoesterase_sf"/>
</dbReference>
<keyword evidence="5" id="KW-1185">Reference proteome</keyword>
<comment type="caution">
    <text evidence="4">The sequence shown here is derived from an EMBL/GenBank/DDBJ whole genome shotgun (WGS) entry which is preliminary data.</text>
</comment>
<sequence length="292" mass="33602">MIAKVIIGASLLSMGYSIYKYGVDSIETTKYIIENEKIPSEFNDFKIVHISDLHNKSFGIGNKNLIEKIDNENPDAIFITGDLIDGDSKNFDTALSLIEDLSKRYNIYHIIGNHEQKSLVKKHRDLYMNYFKRLYRKNIVNIEDNIVKIKKGNSTINLYGLIIPLEFYTYFFSNSKKTIKLEERFVETRLGKINKNEYNILLSHSPFYFNDYANWGADLILAGHVHGGIIRIPFKGGLLSPNREFFPEYDFGEYNKNNSTMLLTKGLGGSKLLMRVNCRPEIVSITLKSKIN</sequence>
<evidence type="ECO:0000313" key="5">
    <source>
        <dbReference type="Proteomes" id="UP000215694"/>
    </source>
</evidence>
<keyword evidence="1" id="KW-0479">Metal-binding</keyword>
<dbReference type="InterPro" id="IPR004843">
    <property type="entry name" value="Calcineurin-like_PHP"/>
</dbReference>
<dbReference type="PANTHER" id="PTHR31302">
    <property type="entry name" value="TRANSMEMBRANE PROTEIN WITH METALLOPHOSPHOESTERASE DOMAIN-RELATED"/>
    <property type="match status" value="1"/>
</dbReference>